<organism evidence="2 3">
    <name type="scientific">Mesobacillus boroniphilus JCM 21738</name>
    <dbReference type="NCBI Taxonomy" id="1294265"/>
    <lineage>
        <taxon>Bacteria</taxon>
        <taxon>Bacillati</taxon>
        <taxon>Bacillota</taxon>
        <taxon>Bacilli</taxon>
        <taxon>Bacillales</taxon>
        <taxon>Bacillaceae</taxon>
        <taxon>Mesobacillus</taxon>
    </lineage>
</organism>
<dbReference type="AlphaFoldDB" id="W4RVZ2"/>
<evidence type="ECO:0000313" key="2">
    <source>
        <dbReference type="EMBL" id="GAE48302.1"/>
    </source>
</evidence>
<evidence type="ECO:0000256" key="1">
    <source>
        <dbReference type="ARBA" id="ARBA00022729"/>
    </source>
</evidence>
<dbReference type="eggNOG" id="COG2247">
    <property type="taxonomic scope" value="Bacteria"/>
</dbReference>
<dbReference type="Proteomes" id="UP000018949">
    <property type="component" value="Unassembled WGS sequence"/>
</dbReference>
<gene>
    <name evidence="2" type="ORF">JCM21738_5409</name>
</gene>
<dbReference type="RefSeq" id="WP_052019843.1">
    <property type="nucleotide sequence ID" value="NZ_BAUW01000155.1"/>
</dbReference>
<evidence type="ECO:0000313" key="3">
    <source>
        <dbReference type="Proteomes" id="UP000018949"/>
    </source>
</evidence>
<protein>
    <submittedName>
        <fullName evidence="2">S-layer protein</fullName>
    </submittedName>
</protein>
<keyword evidence="3" id="KW-1185">Reference proteome</keyword>
<accession>W4RVZ2</accession>
<keyword evidence="1" id="KW-0732">Signal</keyword>
<name>W4RVZ2_9BACI</name>
<sequence length="657" mass="68092">MLTKNAEASAQYEALLTPAVESVSAINAKTIEIKFNKPMKESTLVNSGATDTLNSTNVVIDEVGTASVVTDASVLASLSADGKTLTLTAAGAEYFKGQYTILVKKEVESAKDEALTAYSSVLTVNDTVRPSVVGVSYTDSTTAVIKFSEQLQGPGSVTFARADGVAFTGAAPSASLDADGNIEVNLSGINAADVDKDITVTIVGAVDYVGNLVSPNPVTATVKLSTADQVAPTVSTVTALANNKLEVKFSEQLNGNPTVVVPGATVTGYIKDSTDPTKYIVSLDTRLTGLQNVTVSGFSDKSLNAGSSTVKIVNFSVDTVDPTVAATRVEKINGVEHLIVTFNESVSPVNAKAIAGTVVKDFVTSSASITTSSLNFSLYNPVNGMSNSVKLDITALTAGAYTVTLPTGVVQDLNGRDSVSKQVSFTRDSNTDATKPEIDTTVDASELAPLVASNGITVTGSNKLTVSFDKKLDGASATNAANYRIEGAVVTSAVLTSNTTSAATVELTLDNNVSVTGLRNVTISGVKADNGVVMNDYHTTEYLTENVKPTFTAKLTAANAITLTFSENVINVIGTTGEAADDFVVKVDGVDVTTFAASPMVVSENGTDGGKTYTITFDRNLTSDEYAKAITVTAANGLDVEDQNRNALTFTSVNVSK</sequence>
<dbReference type="Gene3D" id="2.60.40.1220">
    <property type="match status" value="3"/>
</dbReference>
<dbReference type="EMBL" id="BAUW01000155">
    <property type="protein sequence ID" value="GAE48302.1"/>
    <property type="molecule type" value="Genomic_DNA"/>
</dbReference>
<comment type="caution">
    <text evidence="2">The sequence shown here is derived from an EMBL/GenBank/DDBJ whole genome shotgun (WGS) entry which is preliminary data.</text>
</comment>
<dbReference type="InterPro" id="IPR014755">
    <property type="entry name" value="Cu-Rt/internalin_Ig-like"/>
</dbReference>
<proteinExistence type="predicted"/>
<reference evidence="2 3" key="1">
    <citation type="submission" date="2013-12" db="EMBL/GenBank/DDBJ databases">
        <title>NBRP : Genome information of microbial organism related human and environment.</title>
        <authorList>
            <person name="Hattori M."/>
            <person name="Oshima K."/>
            <person name="Inaba H."/>
            <person name="Suda W."/>
            <person name="Sakamoto M."/>
            <person name="Iino T."/>
            <person name="Kitahara M."/>
            <person name="Oshida Y."/>
            <person name="Iida T."/>
            <person name="Kudo T."/>
            <person name="Itoh T."/>
            <person name="Ahmed I."/>
            <person name="Ohkuma M."/>
        </authorList>
    </citation>
    <scope>NUCLEOTIDE SEQUENCE [LARGE SCALE GENOMIC DNA]</scope>
    <source>
        <strain evidence="2 3">JCM 21738</strain>
    </source>
</reference>